<proteinExistence type="predicted"/>
<name>A0ABS8NL02_9BACT</name>
<feature type="compositionally biased region" description="Polar residues" evidence="1">
    <location>
        <begin position="1"/>
        <end position="20"/>
    </location>
</feature>
<feature type="region of interest" description="Disordered" evidence="1">
    <location>
        <begin position="1"/>
        <end position="22"/>
    </location>
</feature>
<evidence type="ECO:0000256" key="1">
    <source>
        <dbReference type="SAM" id="MobiDB-lite"/>
    </source>
</evidence>
<dbReference type="Proteomes" id="UP001430306">
    <property type="component" value="Unassembled WGS sequence"/>
</dbReference>
<evidence type="ECO:0000313" key="3">
    <source>
        <dbReference type="Proteomes" id="UP001430306"/>
    </source>
</evidence>
<dbReference type="RefSeq" id="WP_230275402.1">
    <property type="nucleotide sequence ID" value="NZ_JAJKFW010000025.1"/>
</dbReference>
<sequence length="121" mass="13221">MSQLDPPSNESSADSKSNPRYSVGSCPICEQGLCSIRACGLVNDRPTYGLVVCDECEAIWLQPDLNGVHVYADAENPKCPVDQSHLYRGNSRWATPSDIDQLGWSDAVNPDLTYDPDSDES</sequence>
<evidence type="ECO:0000313" key="2">
    <source>
        <dbReference type="EMBL" id="MCC9644251.1"/>
    </source>
</evidence>
<keyword evidence="3" id="KW-1185">Reference proteome</keyword>
<gene>
    <name evidence="2" type="ORF">LOC71_18395</name>
</gene>
<organism evidence="2 3">
    <name type="scientific">Rhodopirellula halodulae</name>
    <dbReference type="NCBI Taxonomy" id="2894198"/>
    <lineage>
        <taxon>Bacteria</taxon>
        <taxon>Pseudomonadati</taxon>
        <taxon>Planctomycetota</taxon>
        <taxon>Planctomycetia</taxon>
        <taxon>Pirellulales</taxon>
        <taxon>Pirellulaceae</taxon>
        <taxon>Rhodopirellula</taxon>
    </lineage>
</organism>
<evidence type="ECO:0008006" key="4">
    <source>
        <dbReference type="Google" id="ProtNLM"/>
    </source>
</evidence>
<reference evidence="2" key="1">
    <citation type="submission" date="2021-11" db="EMBL/GenBank/DDBJ databases">
        <title>Genome sequence.</title>
        <authorList>
            <person name="Sun Q."/>
        </authorList>
    </citation>
    <scope>NUCLEOTIDE SEQUENCE</scope>
    <source>
        <strain evidence="2">JC740</strain>
    </source>
</reference>
<accession>A0ABS8NL02</accession>
<dbReference type="EMBL" id="JAJKFW010000025">
    <property type="protein sequence ID" value="MCC9644251.1"/>
    <property type="molecule type" value="Genomic_DNA"/>
</dbReference>
<comment type="caution">
    <text evidence="2">The sequence shown here is derived from an EMBL/GenBank/DDBJ whole genome shotgun (WGS) entry which is preliminary data.</text>
</comment>
<protein>
    <recommendedName>
        <fullName evidence="4">Transcription factor zinc-finger domain-containing protein</fullName>
    </recommendedName>
</protein>